<name>A0ABT2BMD3_9BURK</name>
<accession>A0ABT2BMD3</accession>
<feature type="chain" id="PRO_5046741982" description="Lipoprotein" evidence="1">
    <location>
        <begin position="24"/>
        <end position="143"/>
    </location>
</feature>
<dbReference type="Proteomes" id="UP001205861">
    <property type="component" value="Unassembled WGS sequence"/>
</dbReference>
<proteinExistence type="predicted"/>
<protein>
    <recommendedName>
        <fullName evidence="4">Lipoprotein</fullName>
    </recommendedName>
</protein>
<dbReference type="EMBL" id="JANUGV010000004">
    <property type="protein sequence ID" value="MCS0609681.1"/>
    <property type="molecule type" value="Genomic_DNA"/>
</dbReference>
<keyword evidence="1" id="KW-0732">Signal</keyword>
<organism evidence="2 3">
    <name type="scientific">Massilia solisilvae</name>
    <dbReference type="NCBI Taxonomy" id="1811225"/>
    <lineage>
        <taxon>Bacteria</taxon>
        <taxon>Pseudomonadati</taxon>
        <taxon>Pseudomonadota</taxon>
        <taxon>Betaproteobacteria</taxon>
        <taxon>Burkholderiales</taxon>
        <taxon>Oxalobacteraceae</taxon>
        <taxon>Telluria group</taxon>
        <taxon>Massilia</taxon>
    </lineage>
</organism>
<evidence type="ECO:0000313" key="2">
    <source>
        <dbReference type="EMBL" id="MCS0609681.1"/>
    </source>
</evidence>
<evidence type="ECO:0008006" key="4">
    <source>
        <dbReference type="Google" id="ProtNLM"/>
    </source>
</evidence>
<comment type="caution">
    <text evidence="2">The sequence shown here is derived from an EMBL/GenBank/DDBJ whole genome shotgun (WGS) entry which is preliminary data.</text>
</comment>
<evidence type="ECO:0000256" key="1">
    <source>
        <dbReference type="SAM" id="SignalP"/>
    </source>
</evidence>
<dbReference type="RefSeq" id="WP_258857326.1">
    <property type="nucleotide sequence ID" value="NZ_JANUGV010000004.1"/>
</dbReference>
<gene>
    <name evidence="2" type="ORF">NX773_16055</name>
</gene>
<evidence type="ECO:0000313" key="3">
    <source>
        <dbReference type="Proteomes" id="UP001205861"/>
    </source>
</evidence>
<sequence>MKALLIAVALASLAGCATQPQYAYNPRYADPNGWQTVSVTPVPPGTGARMAASGESNVTVTEMAPAVTNVPAYVAPPTTIVQQPVYVAPPVYAPAPVYAAPSPYYWWPPISIGLGFSWSHWSGGGHGGGWHGGGRGGGGWHHR</sequence>
<reference evidence="2 3" key="1">
    <citation type="submission" date="2022-08" db="EMBL/GenBank/DDBJ databases">
        <title>Reclassification of Massilia species as members of the genera Telluria, Duganella, Pseudoduganella, Mokoshia gen. nov. and Zemynaea gen. nov. using orthogonal and non-orthogonal genome-based approaches.</title>
        <authorList>
            <person name="Bowman J.P."/>
        </authorList>
    </citation>
    <scope>NUCLEOTIDE SEQUENCE [LARGE SCALE GENOMIC DNA]</scope>
    <source>
        <strain evidence="2 3">JCM 31607</strain>
    </source>
</reference>
<feature type="signal peptide" evidence="1">
    <location>
        <begin position="1"/>
        <end position="23"/>
    </location>
</feature>
<dbReference type="PROSITE" id="PS51257">
    <property type="entry name" value="PROKAR_LIPOPROTEIN"/>
    <property type="match status" value="1"/>
</dbReference>
<keyword evidence="3" id="KW-1185">Reference proteome</keyword>